<reference evidence="1 2" key="1">
    <citation type="journal article" date="2021" name="BMC Genomics">
        <title>Datura genome reveals duplications of psychoactive alkaloid biosynthetic genes and high mutation rate following tissue culture.</title>
        <authorList>
            <person name="Rajewski A."/>
            <person name="Carter-House D."/>
            <person name="Stajich J."/>
            <person name="Litt A."/>
        </authorList>
    </citation>
    <scope>NUCLEOTIDE SEQUENCE [LARGE SCALE GENOMIC DNA]</scope>
    <source>
        <strain evidence="1">AR-01</strain>
    </source>
</reference>
<gene>
    <name evidence="1" type="ORF">HAX54_044521</name>
</gene>
<protein>
    <submittedName>
        <fullName evidence="1">Uncharacterized protein</fullName>
    </submittedName>
</protein>
<comment type="caution">
    <text evidence="1">The sequence shown here is derived from an EMBL/GenBank/DDBJ whole genome shotgun (WGS) entry which is preliminary data.</text>
</comment>
<organism evidence="1 2">
    <name type="scientific">Datura stramonium</name>
    <name type="common">Jimsonweed</name>
    <name type="synonym">Common thornapple</name>
    <dbReference type="NCBI Taxonomy" id="4076"/>
    <lineage>
        <taxon>Eukaryota</taxon>
        <taxon>Viridiplantae</taxon>
        <taxon>Streptophyta</taxon>
        <taxon>Embryophyta</taxon>
        <taxon>Tracheophyta</taxon>
        <taxon>Spermatophyta</taxon>
        <taxon>Magnoliopsida</taxon>
        <taxon>eudicotyledons</taxon>
        <taxon>Gunneridae</taxon>
        <taxon>Pentapetalae</taxon>
        <taxon>asterids</taxon>
        <taxon>lamiids</taxon>
        <taxon>Solanales</taxon>
        <taxon>Solanaceae</taxon>
        <taxon>Solanoideae</taxon>
        <taxon>Datureae</taxon>
        <taxon>Datura</taxon>
    </lineage>
</organism>
<evidence type="ECO:0000313" key="1">
    <source>
        <dbReference type="EMBL" id="MCE3049286.1"/>
    </source>
</evidence>
<sequence length="64" mass="7088">ESATPGPCSPQWVHRSGKMPIAADIVIPSRLPTPTMERMDYHCSETPMASKGMLQWACPFQESL</sequence>
<accession>A0ABS8WH51</accession>
<dbReference type="Proteomes" id="UP000823775">
    <property type="component" value="Unassembled WGS sequence"/>
</dbReference>
<evidence type="ECO:0000313" key="2">
    <source>
        <dbReference type="Proteomes" id="UP000823775"/>
    </source>
</evidence>
<feature type="non-terminal residue" evidence="1">
    <location>
        <position position="1"/>
    </location>
</feature>
<dbReference type="EMBL" id="JACEIK010006798">
    <property type="protein sequence ID" value="MCE3049286.1"/>
    <property type="molecule type" value="Genomic_DNA"/>
</dbReference>
<name>A0ABS8WH51_DATST</name>
<keyword evidence="2" id="KW-1185">Reference proteome</keyword>
<proteinExistence type="predicted"/>